<dbReference type="Gene3D" id="1.10.3590.10">
    <property type="entry name" value="acid-sensing ion channel 1 domain"/>
    <property type="match status" value="2"/>
</dbReference>
<dbReference type="InterPro" id="IPR001873">
    <property type="entry name" value="ENaC"/>
</dbReference>
<dbReference type="PANTHER" id="PTHR11690:SF170">
    <property type="entry name" value="ACID-SENSING ION CHANNEL 1"/>
    <property type="match status" value="1"/>
</dbReference>
<keyword evidence="5 14" id="KW-0812">Transmembrane</keyword>
<dbReference type="Ensembl" id="ENSCJAT00000041440.4">
    <property type="protein sequence ID" value="ENSCJAP00000039226.3"/>
    <property type="gene ID" value="ENSCJAG00000021071.4"/>
</dbReference>
<keyword evidence="13 14" id="KW-0407">Ion channel</keyword>
<dbReference type="Gene3D" id="1.10.287.770">
    <property type="entry name" value="YojJ-like"/>
    <property type="match status" value="2"/>
</dbReference>
<dbReference type="Bgee" id="ENSCJAG00000021071">
    <property type="expression patterns" value="Expressed in cerebellum and 6 other cell types or tissues"/>
</dbReference>
<evidence type="ECO:0000256" key="11">
    <source>
        <dbReference type="ARBA" id="ARBA00023201"/>
    </source>
</evidence>
<dbReference type="Pfam" id="PF00858">
    <property type="entry name" value="ASC"/>
    <property type="match status" value="1"/>
</dbReference>
<dbReference type="GO" id="GO:0001975">
    <property type="term" value="P:response to amphetamine"/>
    <property type="evidence" value="ECO:0007669"/>
    <property type="project" value="Ensembl"/>
</dbReference>
<evidence type="ECO:0000256" key="13">
    <source>
        <dbReference type="ARBA" id="ARBA00023303"/>
    </source>
</evidence>
<evidence type="ECO:0000256" key="4">
    <source>
        <dbReference type="ARBA" id="ARBA00022461"/>
    </source>
</evidence>
<evidence type="ECO:0000256" key="1">
    <source>
        <dbReference type="ARBA" id="ARBA00004141"/>
    </source>
</evidence>
<dbReference type="GO" id="GO:0098793">
    <property type="term" value="C:presynapse"/>
    <property type="evidence" value="ECO:0007669"/>
    <property type="project" value="GOC"/>
</dbReference>
<keyword evidence="6" id="KW-1133">Transmembrane helix</keyword>
<evidence type="ECO:0000256" key="5">
    <source>
        <dbReference type="ARBA" id="ARBA00022692"/>
    </source>
</evidence>
<sequence>MELKAEEEEVGGVQPVSIQAFASSSTLHGLAHIFSYERLSLKRALWALCFLGSLAVLLCVCTERVQYYFHYHHVTKLDEVAASQLTFPAVTLCNLNEFRFSQVSKNDLYHAGELLALLNNRYEIPDTQMADEKQLEILQDKANFRSFKPKPFNMREFYDRAGHDIRDMLLSCHFRGEVCSAEDFKVVFTRYGKCYTFNSGRDGRPRLKTMKGGTGNGLEIMLDIQQDEYLPVWGETDETSFEAGIKVQIHSQDEPPFIDQLGFGVAPGFQTFVACQEQRLIYLPPPWGTCKAVTMDSDLDFFDSYSITACRIDCETRYLVENCNCRMVHMPGDAPYCTPEQYKECADPALDFLVEKDQEYCVCEMPCNLTRYGKELSMVKIPSKASAKYLAKKFNKSEQYIGENILVLDIFFEVLNYETIEQKKAYEIAGLLGELLMAPVPFPCHRHGVAPYHPKAGCSLLSHEGPPPQRPFPKPCCLGDIGGQMGLFIGASILTVLELFDYAYEVIKHKLCRRGKCQKEAKRSSADKGVALSLDDVKRHNPCESLRGHPAGMTYAANILPHHPARGTFEDFTC</sequence>
<keyword evidence="8 14" id="KW-0406">Ion transport</keyword>
<dbReference type="GO" id="GO:0001662">
    <property type="term" value="P:behavioral fear response"/>
    <property type="evidence" value="ECO:0007669"/>
    <property type="project" value="Ensembl"/>
</dbReference>
<keyword evidence="7" id="KW-0915">Sodium</keyword>
<dbReference type="Proteomes" id="UP000008225">
    <property type="component" value="Chromosome 9"/>
</dbReference>
<dbReference type="PANTHER" id="PTHR11690">
    <property type="entry name" value="AMILORIDE-SENSITIVE SODIUM CHANNEL-RELATED"/>
    <property type="match status" value="1"/>
</dbReference>
<dbReference type="GO" id="GO:0005794">
    <property type="term" value="C:Golgi apparatus"/>
    <property type="evidence" value="ECO:0007669"/>
    <property type="project" value="Ensembl"/>
</dbReference>
<dbReference type="FunFam" id="1.10.3590.10:FF:000001">
    <property type="entry name" value="acid-sensing ion channel 1 isoform X2"/>
    <property type="match status" value="1"/>
</dbReference>
<dbReference type="GO" id="GO:0015280">
    <property type="term" value="F:ligand-gated sodium channel activity"/>
    <property type="evidence" value="ECO:0007669"/>
    <property type="project" value="TreeGrafter"/>
</dbReference>
<comment type="similarity">
    <text evidence="14">Belongs to the amiloride-sensitive sodium channel (TC 1.A.6) family.</text>
</comment>
<keyword evidence="4 14" id="KW-0894">Sodium channel</keyword>
<dbReference type="eggNOG" id="KOG4294">
    <property type="taxonomic scope" value="Eukaryota"/>
</dbReference>
<dbReference type="GO" id="GO:0070588">
    <property type="term" value="P:calcium ion transmembrane transport"/>
    <property type="evidence" value="ECO:0007669"/>
    <property type="project" value="Ensembl"/>
</dbReference>
<evidence type="ECO:0000256" key="9">
    <source>
        <dbReference type="ARBA" id="ARBA00023136"/>
    </source>
</evidence>
<dbReference type="GO" id="GO:0098839">
    <property type="term" value="C:postsynaptic density membrane"/>
    <property type="evidence" value="ECO:0007669"/>
    <property type="project" value="Ensembl"/>
</dbReference>
<dbReference type="Gene3D" id="1.10.287.820">
    <property type="entry name" value="Acid-sensing ion channel domain"/>
    <property type="match status" value="1"/>
</dbReference>
<organism evidence="15 16">
    <name type="scientific">Callithrix jacchus</name>
    <name type="common">White-tufted-ear marmoset</name>
    <name type="synonym">Simia Jacchus</name>
    <dbReference type="NCBI Taxonomy" id="9483"/>
    <lineage>
        <taxon>Eukaryota</taxon>
        <taxon>Metazoa</taxon>
        <taxon>Chordata</taxon>
        <taxon>Craniata</taxon>
        <taxon>Vertebrata</taxon>
        <taxon>Euteleostomi</taxon>
        <taxon>Mammalia</taxon>
        <taxon>Eutheria</taxon>
        <taxon>Euarchontoglires</taxon>
        <taxon>Primates</taxon>
        <taxon>Haplorrhini</taxon>
        <taxon>Platyrrhini</taxon>
        <taxon>Cebidae</taxon>
        <taxon>Callitrichinae</taxon>
        <taxon>Callithrix</taxon>
        <taxon>Callithrix</taxon>
    </lineage>
</organism>
<evidence type="ECO:0000256" key="10">
    <source>
        <dbReference type="ARBA" id="ARBA00023157"/>
    </source>
</evidence>
<dbReference type="GO" id="GO:0160128">
    <property type="term" value="F:pH-gated monoatomic ion channel activity"/>
    <property type="evidence" value="ECO:0007669"/>
    <property type="project" value="Ensembl"/>
</dbReference>
<keyword evidence="12" id="KW-0966">Cell projection</keyword>
<reference evidence="15" key="2">
    <citation type="submission" date="2025-08" db="UniProtKB">
        <authorList>
            <consortium name="Ensembl"/>
        </authorList>
    </citation>
    <scope>IDENTIFICATION</scope>
</reference>
<dbReference type="OMA" id="EVAASHM"/>
<gene>
    <name evidence="15" type="primary">ASIC1</name>
</gene>
<dbReference type="FunFam" id="1.10.3590.10:FF:000002">
    <property type="entry name" value="acid-sensing ion channel 1 isoform X2"/>
    <property type="match status" value="1"/>
</dbReference>
<dbReference type="InParanoid" id="F7FU72"/>
<evidence type="ECO:0000256" key="6">
    <source>
        <dbReference type="ARBA" id="ARBA00022989"/>
    </source>
</evidence>
<dbReference type="GO" id="GO:0071467">
    <property type="term" value="P:cellular response to pH"/>
    <property type="evidence" value="ECO:0007669"/>
    <property type="project" value="Ensembl"/>
</dbReference>
<reference evidence="15" key="1">
    <citation type="submission" date="2009-03" db="EMBL/GenBank/DDBJ databases">
        <authorList>
            <person name="Warren W."/>
            <person name="Ye L."/>
            <person name="Minx P."/>
            <person name="Worley K."/>
            <person name="Gibbs R."/>
            <person name="Wilson R.K."/>
        </authorList>
    </citation>
    <scope>NUCLEOTIDE SEQUENCE [LARGE SCALE GENOMIC DNA]</scope>
</reference>
<dbReference type="PROSITE" id="PS01206">
    <property type="entry name" value="ASC"/>
    <property type="match status" value="1"/>
</dbReference>
<evidence type="ECO:0000256" key="8">
    <source>
        <dbReference type="ARBA" id="ARBA00023065"/>
    </source>
</evidence>
<dbReference type="InterPro" id="IPR020903">
    <property type="entry name" value="ENaC_CS"/>
</dbReference>
<dbReference type="AlphaFoldDB" id="F7FU72"/>
<evidence type="ECO:0000313" key="16">
    <source>
        <dbReference type="Proteomes" id="UP000008225"/>
    </source>
</evidence>
<evidence type="ECO:0000313" key="15">
    <source>
        <dbReference type="Ensembl" id="ENSCJAP00000039226.3"/>
    </source>
</evidence>
<dbReference type="FunCoup" id="F7FU72">
    <property type="interactions" value="987"/>
</dbReference>
<evidence type="ECO:0000256" key="7">
    <source>
        <dbReference type="ARBA" id="ARBA00023053"/>
    </source>
</evidence>
<evidence type="ECO:0000256" key="14">
    <source>
        <dbReference type="RuleBase" id="RU000679"/>
    </source>
</evidence>
<proteinExistence type="inferred from homology"/>
<dbReference type="GO" id="GO:0008306">
    <property type="term" value="P:associative learning"/>
    <property type="evidence" value="ECO:0007669"/>
    <property type="project" value="Ensembl"/>
</dbReference>
<reference evidence="15" key="3">
    <citation type="submission" date="2025-09" db="UniProtKB">
        <authorList>
            <consortium name="Ensembl"/>
        </authorList>
    </citation>
    <scope>IDENTIFICATION</scope>
</reference>
<evidence type="ECO:0000256" key="3">
    <source>
        <dbReference type="ARBA" id="ARBA00022448"/>
    </source>
</evidence>
<dbReference type="GO" id="GO:0022839">
    <property type="term" value="F:monoatomic ion-gated channel activity"/>
    <property type="evidence" value="ECO:0007669"/>
    <property type="project" value="Ensembl"/>
</dbReference>
<keyword evidence="9" id="KW-0472">Membrane</keyword>
<evidence type="ECO:0000256" key="12">
    <source>
        <dbReference type="ARBA" id="ARBA00023273"/>
    </source>
</evidence>
<dbReference type="FunFam" id="1.10.287.820:FF:000001">
    <property type="entry name" value="acid-sensing ion channel 1 isoform X2"/>
    <property type="match status" value="1"/>
</dbReference>
<accession>F7FU72</accession>
<dbReference type="HOGENOM" id="CLU_020415_1_2_1"/>
<dbReference type="GO" id="GO:0098978">
    <property type="term" value="C:glutamatergic synapse"/>
    <property type="evidence" value="ECO:0007669"/>
    <property type="project" value="Ensembl"/>
</dbReference>
<name>F7FU72_CALJA</name>
<protein>
    <submittedName>
        <fullName evidence="15">Acid sensing ion channel subunit 1</fullName>
    </submittedName>
</protein>
<evidence type="ECO:0000256" key="2">
    <source>
        <dbReference type="ARBA" id="ARBA00004316"/>
    </source>
</evidence>
<keyword evidence="10" id="KW-1015">Disulfide bond</keyword>
<keyword evidence="3 14" id="KW-0813">Transport</keyword>
<comment type="subcellular location">
    <subcellularLocation>
        <location evidence="2">Cell projection</location>
    </subcellularLocation>
    <subcellularLocation>
        <location evidence="1">Membrane</location>
        <topology evidence="1">Multi-pass membrane protein</topology>
    </subcellularLocation>
</comment>
<dbReference type="GO" id="GO:0007269">
    <property type="term" value="P:neurotransmitter secretion"/>
    <property type="evidence" value="ECO:0007669"/>
    <property type="project" value="Ensembl"/>
</dbReference>
<keyword evidence="16" id="KW-1185">Reference proteome</keyword>
<dbReference type="GeneTree" id="ENSGT00940000158414"/>
<dbReference type="GO" id="GO:0007613">
    <property type="term" value="P:memory"/>
    <property type="evidence" value="ECO:0007669"/>
    <property type="project" value="Ensembl"/>
</dbReference>
<dbReference type="GO" id="GO:0050915">
    <property type="term" value="P:sensory perception of sour taste"/>
    <property type="evidence" value="ECO:0007669"/>
    <property type="project" value="Ensembl"/>
</dbReference>
<dbReference type="GO" id="GO:0042995">
    <property type="term" value="C:cell projection"/>
    <property type="evidence" value="ECO:0007669"/>
    <property type="project" value="UniProtKB-SubCell"/>
</dbReference>
<dbReference type="STRING" id="9483.ENSCJAP00000039226"/>
<dbReference type="GO" id="GO:0042391">
    <property type="term" value="P:regulation of membrane potential"/>
    <property type="evidence" value="ECO:0007669"/>
    <property type="project" value="Ensembl"/>
</dbReference>
<dbReference type="PRINTS" id="PR01078">
    <property type="entry name" value="AMINACHANNEL"/>
</dbReference>
<dbReference type="GO" id="GO:0046929">
    <property type="term" value="P:negative regulation of neurotransmitter secretion"/>
    <property type="evidence" value="ECO:0007669"/>
    <property type="project" value="Ensembl"/>
</dbReference>
<dbReference type="GO" id="GO:0010447">
    <property type="term" value="P:response to acidic pH"/>
    <property type="evidence" value="ECO:0007669"/>
    <property type="project" value="Ensembl"/>
</dbReference>
<dbReference type="GO" id="GO:0150052">
    <property type="term" value="P:regulation of postsynapse assembly"/>
    <property type="evidence" value="ECO:0007669"/>
    <property type="project" value="Ensembl"/>
</dbReference>
<keyword evidence="11 14" id="KW-0739">Sodium transport</keyword>